<sequence>MGADNADGRHLNDNEIVRASTTYGNELATKASQRRKTGTRGRKRKGGSASNLRIALFAGNSERQSFVRCILTHDLATINIPRVALREIQFWVKCRGRCYLCTLHRVDCAHTFISFCHFEASMGYLSRLSGLAEGVDRPRTGQREETSTLLD</sequence>
<accession>A0A4C1UTM3</accession>
<name>A0A4C1UTM3_EUMVA</name>
<organism evidence="2 3">
    <name type="scientific">Eumeta variegata</name>
    <name type="common">Bagworm moth</name>
    <name type="synonym">Eumeta japonica</name>
    <dbReference type="NCBI Taxonomy" id="151549"/>
    <lineage>
        <taxon>Eukaryota</taxon>
        <taxon>Metazoa</taxon>
        <taxon>Ecdysozoa</taxon>
        <taxon>Arthropoda</taxon>
        <taxon>Hexapoda</taxon>
        <taxon>Insecta</taxon>
        <taxon>Pterygota</taxon>
        <taxon>Neoptera</taxon>
        <taxon>Endopterygota</taxon>
        <taxon>Lepidoptera</taxon>
        <taxon>Glossata</taxon>
        <taxon>Ditrysia</taxon>
        <taxon>Tineoidea</taxon>
        <taxon>Psychidae</taxon>
        <taxon>Oiketicinae</taxon>
        <taxon>Eumeta</taxon>
    </lineage>
</organism>
<feature type="compositionally biased region" description="Basic residues" evidence="1">
    <location>
        <begin position="32"/>
        <end position="46"/>
    </location>
</feature>
<dbReference type="EMBL" id="BGZK01000221">
    <property type="protein sequence ID" value="GBP29570.1"/>
    <property type="molecule type" value="Genomic_DNA"/>
</dbReference>
<protein>
    <submittedName>
        <fullName evidence="2">Uncharacterized protein</fullName>
    </submittedName>
</protein>
<evidence type="ECO:0000256" key="1">
    <source>
        <dbReference type="SAM" id="MobiDB-lite"/>
    </source>
</evidence>
<feature type="region of interest" description="Disordered" evidence="1">
    <location>
        <begin position="28"/>
        <end position="47"/>
    </location>
</feature>
<dbReference type="AlphaFoldDB" id="A0A4C1UTM3"/>
<gene>
    <name evidence="2" type="ORF">EVAR_93368_1</name>
</gene>
<evidence type="ECO:0000313" key="2">
    <source>
        <dbReference type="EMBL" id="GBP29570.1"/>
    </source>
</evidence>
<keyword evidence="3" id="KW-1185">Reference proteome</keyword>
<comment type="caution">
    <text evidence="2">The sequence shown here is derived from an EMBL/GenBank/DDBJ whole genome shotgun (WGS) entry which is preliminary data.</text>
</comment>
<evidence type="ECO:0000313" key="3">
    <source>
        <dbReference type="Proteomes" id="UP000299102"/>
    </source>
</evidence>
<reference evidence="2 3" key="1">
    <citation type="journal article" date="2019" name="Commun. Biol.">
        <title>The bagworm genome reveals a unique fibroin gene that provides high tensile strength.</title>
        <authorList>
            <person name="Kono N."/>
            <person name="Nakamura H."/>
            <person name="Ohtoshi R."/>
            <person name="Tomita M."/>
            <person name="Numata K."/>
            <person name="Arakawa K."/>
        </authorList>
    </citation>
    <scope>NUCLEOTIDE SEQUENCE [LARGE SCALE GENOMIC DNA]</scope>
</reference>
<dbReference type="Proteomes" id="UP000299102">
    <property type="component" value="Unassembled WGS sequence"/>
</dbReference>
<proteinExistence type="predicted"/>